<organism evidence="1 2">
    <name type="scientific">Violaceomyces palustris</name>
    <dbReference type="NCBI Taxonomy" id="1673888"/>
    <lineage>
        <taxon>Eukaryota</taxon>
        <taxon>Fungi</taxon>
        <taxon>Dikarya</taxon>
        <taxon>Basidiomycota</taxon>
        <taxon>Ustilaginomycotina</taxon>
        <taxon>Ustilaginomycetes</taxon>
        <taxon>Violaceomycetales</taxon>
        <taxon>Violaceomycetaceae</taxon>
        <taxon>Violaceomyces</taxon>
    </lineage>
</organism>
<gene>
    <name evidence="1" type="ORF">IE53DRAFT_407340</name>
</gene>
<evidence type="ECO:0000313" key="1">
    <source>
        <dbReference type="EMBL" id="PWN47892.1"/>
    </source>
</evidence>
<protein>
    <submittedName>
        <fullName evidence="1">Homocysteine S-methyltransferase</fullName>
    </submittedName>
</protein>
<keyword evidence="2" id="KW-1185">Reference proteome</keyword>
<reference evidence="1 2" key="1">
    <citation type="journal article" date="2018" name="Mol. Biol. Evol.">
        <title>Broad Genomic Sampling Reveals a Smut Pathogenic Ancestry of the Fungal Clade Ustilaginomycotina.</title>
        <authorList>
            <person name="Kijpornyongpan T."/>
            <person name="Mondo S.J."/>
            <person name="Barry K."/>
            <person name="Sandor L."/>
            <person name="Lee J."/>
            <person name="Lipzen A."/>
            <person name="Pangilinan J."/>
            <person name="LaButti K."/>
            <person name="Hainaut M."/>
            <person name="Henrissat B."/>
            <person name="Grigoriev I.V."/>
            <person name="Spatafora J.W."/>
            <person name="Aime M.C."/>
        </authorList>
    </citation>
    <scope>NUCLEOTIDE SEQUENCE [LARGE SCALE GENOMIC DNA]</scope>
    <source>
        <strain evidence="1 2">SA 807</strain>
    </source>
</reference>
<sequence length="465" mass="51129">MTRSISGGRELLNPQGISLLDGGLATYLEDGLGFNLSLSKLWSARLLDQDDNRADQEVELEGPKGIHTAHTHYLEAGARIIGTATYQASYPVFEKANYSKEKATELMLRAVRIASDANSEFASTTTSSSSFPSHSAKQPEAMVALSLGPYGAMLSDGSEYTGVYFDPNEEDRTEASTTRRKDVSIEKMEEFHYRNLVAYAEDPEVWASIGCLALETVPRLDEAVAFRRALRRLAKTFSDRGVQLERKPAYISFAFPDTLGLPWPPRSREKTSPSVNATATAPAISPEVDVGRLVNESEDDSKRADEEMKELLRQVLSVEVDDVGQDGQEKGLFWPIIGVGINCTKPYLIQPLTERMTRCLEALQASQGIITKRRGAGKVGPLGDGKPLLFLYPDGGLVWDGAEKVWRKPSTWADQLIKVAKAVMEVEVQGERGQQQQLSSVWKGCFVGGCCKSGTDEIRALKRSL</sequence>
<evidence type="ECO:0000313" key="2">
    <source>
        <dbReference type="Proteomes" id="UP000245626"/>
    </source>
</evidence>
<dbReference type="Proteomes" id="UP000245626">
    <property type="component" value="Unassembled WGS sequence"/>
</dbReference>
<dbReference type="EMBL" id="KZ820314">
    <property type="protein sequence ID" value="PWN47892.1"/>
    <property type="molecule type" value="Genomic_DNA"/>
</dbReference>
<accession>A0ACD0NQ34</accession>
<name>A0ACD0NQ34_9BASI</name>
<proteinExistence type="predicted"/>